<dbReference type="InterPro" id="IPR019999">
    <property type="entry name" value="Anth_synth_I-like"/>
</dbReference>
<dbReference type="EC" id="2.6.1.85" evidence="2"/>
<dbReference type="AlphaFoldDB" id="A0A9D9E2K0"/>
<dbReference type="GO" id="GO:0000162">
    <property type="term" value="P:L-tryptophan biosynthetic process"/>
    <property type="evidence" value="ECO:0007669"/>
    <property type="project" value="TreeGrafter"/>
</dbReference>
<dbReference type="PRINTS" id="PR00095">
    <property type="entry name" value="ANTSNTHASEI"/>
</dbReference>
<reference evidence="2" key="1">
    <citation type="submission" date="2020-10" db="EMBL/GenBank/DDBJ databases">
        <authorList>
            <person name="Gilroy R."/>
        </authorList>
    </citation>
    <scope>NUCLEOTIDE SEQUENCE</scope>
    <source>
        <strain evidence="2">G3-4614</strain>
    </source>
</reference>
<keyword evidence="2" id="KW-0032">Aminotransferase</keyword>
<protein>
    <submittedName>
        <fullName evidence="2">Aminodeoxychorismate synthase component I</fullName>
        <ecNumber evidence="2">2.6.1.85</ecNumber>
    </submittedName>
</protein>
<evidence type="ECO:0000313" key="2">
    <source>
        <dbReference type="EMBL" id="MBO8438399.1"/>
    </source>
</evidence>
<evidence type="ECO:0000313" key="3">
    <source>
        <dbReference type="Proteomes" id="UP000823636"/>
    </source>
</evidence>
<accession>A0A9D9E2K0</accession>
<comment type="caution">
    <text evidence="2">The sequence shown here is derived from an EMBL/GenBank/DDBJ whole genome shotgun (WGS) entry which is preliminary data.</text>
</comment>
<dbReference type="Proteomes" id="UP000823636">
    <property type="component" value="Unassembled WGS sequence"/>
</dbReference>
<gene>
    <name evidence="2" type="ORF">IAC54_05810</name>
</gene>
<dbReference type="NCBIfam" id="NF005486">
    <property type="entry name" value="PRK07093.1"/>
    <property type="match status" value="1"/>
</dbReference>
<evidence type="ECO:0000259" key="1">
    <source>
        <dbReference type="Pfam" id="PF00425"/>
    </source>
</evidence>
<keyword evidence="2" id="KW-0808">Transferase</keyword>
<dbReference type="PANTHER" id="PTHR11236:SF50">
    <property type="entry name" value="AMINODEOXYCHORISMATE SYNTHASE COMPONENT 1"/>
    <property type="match status" value="1"/>
</dbReference>
<feature type="domain" description="Chorismate-utilising enzyme C-terminal" evidence="1">
    <location>
        <begin position="65"/>
        <end position="310"/>
    </location>
</feature>
<dbReference type="InterPro" id="IPR005801">
    <property type="entry name" value="ADC_synthase"/>
</dbReference>
<dbReference type="SUPFAM" id="SSF56322">
    <property type="entry name" value="ADC synthase"/>
    <property type="match status" value="1"/>
</dbReference>
<dbReference type="Gene3D" id="3.60.120.10">
    <property type="entry name" value="Anthranilate synthase"/>
    <property type="match status" value="1"/>
</dbReference>
<dbReference type="PANTHER" id="PTHR11236">
    <property type="entry name" value="AMINOBENZOATE/ANTHRANILATE SYNTHASE"/>
    <property type="match status" value="1"/>
</dbReference>
<organism evidence="2 3">
    <name type="scientific">Candidatus Caccoplasma merdipullorum</name>
    <dbReference type="NCBI Taxonomy" id="2840718"/>
    <lineage>
        <taxon>Bacteria</taxon>
        <taxon>Pseudomonadati</taxon>
        <taxon>Bacteroidota</taxon>
        <taxon>Bacteroidia</taxon>
        <taxon>Bacteroidales</taxon>
        <taxon>Bacteroidaceae</taxon>
        <taxon>Bacteroidaceae incertae sedis</taxon>
        <taxon>Candidatus Caccoplasma</taxon>
    </lineage>
</organism>
<sequence>MNEFGKKREPFLFLIDYHMERGVVIPVSDIPDSGLACRIGGKNYGTVAPEKATPRTELNIKPVPKAQYAAAFNNVADKIKRGDSYLVNLTFKTPIGRRINMAHIFRNATSPYRFLWPGRFVFFSPESFVKIEHGIIRSYPMKGTIDAACPEAEKQLLADYKERCEHNTIVDLIRNDISAIADNVKIERFRYIEKIKTHKGELLQSSSEISGQLSDGWQDKIGDYLFSMLPAGSISGAPKRRTVEIIAESETTPRGYYTGIMGIFECDRLESCVAIRYIEKGENGEYYYRSGGGITSCSRLEDEYEEMISKIYVPVI</sequence>
<name>A0A9D9E2K0_9BACT</name>
<dbReference type="GO" id="GO:0046820">
    <property type="term" value="F:4-amino-4-deoxychorismate synthase activity"/>
    <property type="evidence" value="ECO:0007669"/>
    <property type="project" value="UniProtKB-EC"/>
</dbReference>
<proteinExistence type="predicted"/>
<dbReference type="EMBL" id="JADIMW010000064">
    <property type="protein sequence ID" value="MBO8438399.1"/>
    <property type="molecule type" value="Genomic_DNA"/>
</dbReference>
<dbReference type="Pfam" id="PF00425">
    <property type="entry name" value="Chorismate_bind"/>
    <property type="match status" value="1"/>
</dbReference>
<dbReference type="InterPro" id="IPR015890">
    <property type="entry name" value="Chorismate_C"/>
</dbReference>
<reference evidence="2" key="2">
    <citation type="journal article" date="2021" name="PeerJ">
        <title>Extensive microbial diversity within the chicken gut microbiome revealed by metagenomics and culture.</title>
        <authorList>
            <person name="Gilroy R."/>
            <person name="Ravi A."/>
            <person name="Getino M."/>
            <person name="Pursley I."/>
            <person name="Horton D.L."/>
            <person name="Alikhan N.F."/>
            <person name="Baker D."/>
            <person name="Gharbi K."/>
            <person name="Hall N."/>
            <person name="Watson M."/>
            <person name="Adriaenssens E.M."/>
            <person name="Foster-Nyarko E."/>
            <person name="Jarju S."/>
            <person name="Secka A."/>
            <person name="Antonio M."/>
            <person name="Oren A."/>
            <person name="Chaudhuri R.R."/>
            <person name="La Ragione R."/>
            <person name="Hildebrand F."/>
            <person name="Pallen M.J."/>
        </authorList>
    </citation>
    <scope>NUCLEOTIDE SEQUENCE</scope>
    <source>
        <strain evidence="2">G3-4614</strain>
    </source>
</reference>